<dbReference type="EMBL" id="MU001499">
    <property type="protein sequence ID" value="KAF2445670.1"/>
    <property type="molecule type" value="Genomic_DNA"/>
</dbReference>
<feature type="compositionally biased region" description="Polar residues" evidence="1">
    <location>
        <begin position="12"/>
        <end position="22"/>
    </location>
</feature>
<dbReference type="OrthoDB" id="3870692at2759"/>
<evidence type="ECO:0000256" key="1">
    <source>
        <dbReference type="SAM" id="MobiDB-lite"/>
    </source>
</evidence>
<evidence type="ECO:0000313" key="3">
    <source>
        <dbReference type="Proteomes" id="UP000799764"/>
    </source>
</evidence>
<evidence type="ECO:0000313" key="2">
    <source>
        <dbReference type="EMBL" id="KAF2445670.1"/>
    </source>
</evidence>
<comment type="caution">
    <text evidence="2">The sequence shown here is derived from an EMBL/GenBank/DDBJ whole genome shotgun (WGS) entry which is preliminary data.</text>
</comment>
<dbReference type="AlphaFoldDB" id="A0A9P4UD01"/>
<gene>
    <name evidence="2" type="ORF">P171DRAFT_484337</name>
</gene>
<organism evidence="2 3">
    <name type="scientific">Karstenula rhodostoma CBS 690.94</name>
    <dbReference type="NCBI Taxonomy" id="1392251"/>
    <lineage>
        <taxon>Eukaryota</taxon>
        <taxon>Fungi</taxon>
        <taxon>Dikarya</taxon>
        <taxon>Ascomycota</taxon>
        <taxon>Pezizomycotina</taxon>
        <taxon>Dothideomycetes</taxon>
        <taxon>Pleosporomycetidae</taxon>
        <taxon>Pleosporales</taxon>
        <taxon>Massarineae</taxon>
        <taxon>Didymosphaeriaceae</taxon>
        <taxon>Karstenula</taxon>
    </lineage>
</organism>
<sequence>MLRADKSKILPTKQQPSISMSRQGPGWARATDDRDVESEATADGAGDPLLVTPDECTEDTGKPPGTYGSMSQSVEGLGSAPEIISYTSKGPPVNSNPFFKPLTHDEPQRSIKTHIELDVTLNLHPQFSDLLLVPLLAHKYSNCIRMKKHRDHIRGNVRINITLRERRRVEWLANGED</sequence>
<protein>
    <submittedName>
        <fullName evidence="2">Uncharacterized protein</fullName>
    </submittedName>
</protein>
<reference evidence="2" key="1">
    <citation type="journal article" date="2020" name="Stud. Mycol.">
        <title>101 Dothideomycetes genomes: a test case for predicting lifestyles and emergence of pathogens.</title>
        <authorList>
            <person name="Haridas S."/>
            <person name="Albert R."/>
            <person name="Binder M."/>
            <person name="Bloem J."/>
            <person name="Labutti K."/>
            <person name="Salamov A."/>
            <person name="Andreopoulos B."/>
            <person name="Baker S."/>
            <person name="Barry K."/>
            <person name="Bills G."/>
            <person name="Bluhm B."/>
            <person name="Cannon C."/>
            <person name="Castanera R."/>
            <person name="Culley D."/>
            <person name="Daum C."/>
            <person name="Ezra D."/>
            <person name="Gonzalez J."/>
            <person name="Henrissat B."/>
            <person name="Kuo A."/>
            <person name="Liang C."/>
            <person name="Lipzen A."/>
            <person name="Lutzoni F."/>
            <person name="Magnuson J."/>
            <person name="Mondo S."/>
            <person name="Nolan M."/>
            <person name="Ohm R."/>
            <person name="Pangilinan J."/>
            <person name="Park H.-J."/>
            <person name="Ramirez L."/>
            <person name="Alfaro M."/>
            <person name="Sun H."/>
            <person name="Tritt A."/>
            <person name="Yoshinaga Y."/>
            <person name="Zwiers L.-H."/>
            <person name="Turgeon B."/>
            <person name="Goodwin S."/>
            <person name="Spatafora J."/>
            <person name="Crous P."/>
            <person name="Grigoriev I."/>
        </authorList>
    </citation>
    <scope>NUCLEOTIDE SEQUENCE</scope>
    <source>
        <strain evidence="2">CBS 690.94</strain>
    </source>
</reference>
<feature type="region of interest" description="Disordered" evidence="1">
    <location>
        <begin position="1"/>
        <end position="91"/>
    </location>
</feature>
<accession>A0A9P4UD01</accession>
<proteinExistence type="predicted"/>
<keyword evidence="3" id="KW-1185">Reference proteome</keyword>
<name>A0A9P4UD01_9PLEO</name>
<dbReference type="Proteomes" id="UP000799764">
    <property type="component" value="Unassembled WGS sequence"/>
</dbReference>